<evidence type="ECO:0000256" key="4">
    <source>
        <dbReference type="ARBA" id="ARBA00023110"/>
    </source>
</evidence>
<feature type="signal peptide" evidence="7">
    <location>
        <begin position="1"/>
        <end position="20"/>
    </location>
</feature>
<feature type="domain" description="PpiC" evidence="8">
    <location>
        <begin position="182"/>
        <end position="284"/>
    </location>
</feature>
<dbReference type="InterPro" id="IPR015391">
    <property type="entry name" value="SurA_N"/>
</dbReference>
<evidence type="ECO:0000313" key="10">
    <source>
        <dbReference type="Proteomes" id="UP000824083"/>
    </source>
</evidence>
<dbReference type="SUPFAM" id="SSF109998">
    <property type="entry name" value="Triger factor/SurA peptide-binding domain-like"/>
    <property type="match status" value="1"/>
</dbReference>
<dbReference type="InterPro" id="IPR023034">
    <property type="entry name" value="PPIase_SurA"/>
</dbReference>
<evidence type="ECO:0000259" key="8">
    <source>
        <dbReference type="PROSITE" id="PS50198"/>
    </source>
</evidence>
<protein>
    <recommendedName>
        <fullName evidence="7">Chaperone SurA</fullName>
    </recommendedName>
    <alternativeName>
        <fullName evidence="7">Peptidyl-prolyl cis-trans isomerase SurA</fullName>
        <shortName evidence="7">PPIase SurA</shortName>
        <ecNumber evidence="7">5.2.1.8</ecNumber>
    </alternativeName>
    <alternativeName>
        <fullName evidence="7">Rotamase SurA</fullName>
    </alternativeName>
</protein>
<dbReference type="GO" id="GO:0006457">
    <property type="term" value="P:protein folding"/>
    <property type="evidence" value="ECO:0007669"/>
    <property type="project" value="UniProtKB-UniRule"/>
</dbReference>
<dbReference type="PANTHER" id="PTHR47637">
    <property type="entry name" value="CHAPERONE SURA"/>
    <property type="match status" value="1"/>
</dbReference>
<comment type="function">
    <text evidence="7">Chaperone involved in the correct folding and assembly of outer membrane proteins. Recognizes specific patterns of aromatic residues and the orientation of their side chains, which are found more frequently in integral outer membrane proteins. May act in both early periplasmic and late outer membrane-associated steps of protein maturation.</text>
</comment>
<comment type="caution">
    <text evidence="9">The sequence shown here is derived from an EMBL/GenBank/DDBJ whole genome shotgun (WGS) entry which is preliminary data.</text>
</comment>
<dbReference type="GO" id="GO:0003755">
    <property type="term" value="F:peptidyl-prolyl cis-trans isomerase activity"/>
    <property type="evidence" value="ECO:0007669"/>
    <property type="project" value="UniProtKB-UniRule"/>
</dbReference>
<dbReference type="Gene3D" id="3.10.50.40">
    <property type="match status" value="2"/>
</dbReference>
<dbReference type="PROSITE" id="PS50198">
    <property type="entry name" value="PPIC_PPIASE_2"/>
    <property type="match status" value="2"/>
</dbReference>
<dbReference type="EC" id="5.2.1.8" evidence="7"/>
<dbReference type="InterPro" id="IPR027304">
    <property type="entry name" value="Trigger_fact/SurA_dom_sf"/>
</dbReference>
<reference evidence="9" key="1">
    <citation type="submission" date="2020-10" db="EMBL/GenBank/DDBJ databases">
        <authorList>
            <person name="Gilroy R."/>
        </authorList>
    </citation>
    <scope>NUCLEOTIDE SEQUENCE</scope>
    <source>
        <strain evidence="9">7463</strain>
    </source>
</reference>
<dbReference type="EMBL" id="DVMY01000105">
    <property type="protein sequence ID" value="HIU38007.1"/>
    <property type="molecule type" value="Genomic_DNA"/>
</dbReference>
<name>A0A9D1LGN5_9BURK</name>
<keyword evidence="1 7" id="KW-0732">Signal</keyword>
<dbReference type="Pfam" id="PF00639">
    <property type="entry name" value="Rotamase"/>
    <property type="match status" value="1"/>
</dbReference>
<dbReference type="InterPro" id="IPR050280">
    <property type="entry name" value="OMP_Chaperone_SurA"/>
</dbReference>
<dbReference type="InterPro" id="IPR046357">
    <property type="entry name" value="PPIase_dom_sf"/>
</dbReference>
<evidence type="ECO:0000256" key="7">
    <source>
        <dbReference type="HAMAP-Rule" id="MF_01183"/>
    </source>
</evidence>
<dbReference type="Pfam" id="PF09312">
    <property type="entry name" value="SurA_N"/>
    <property type="match status" value="1"/>
</dbReference>
<evidence type="ECO:0000256" key="5">
    <source>
        <dbReference type="ARBA" id="ARBA00023186"/>
    </source>
</evidence>
<dbReference type="InterPro" id="IPR000297">
    <property type="entry name" value="PPIase_PpiC"/>
</dbReference>
<feature type="chain" id="PRO_5039767590" description="Chaperone SurA" evidence="7">
    <location>
        <begin position="21"/>
        <end position="445"/>
    </location>
</feature>
<dbReference type="GO" id="GO:0030288">
    <property type="term" value="C:outer membrane-bounded periplasmic space"/>
    <property type="evidence" value="ECO:0007669"/>
    <property type="project" value="InterPro"/>
</dbReference>
<evidence type="ECO:0000256" key="3">
    <source>
        <dbReference type="ARBA" id="ARBA00022764"/>
    </source>
</evidence>
<dbReference type="GO" id="GO:0050821">
    <property type="term" value="P:protein stabilization"/>
    <property type="evidence" value="ECO:0007669"/>
    <property type="project" value="InterPro"/>
</dbReference>
<dbReference type="HAMAP" id="MF_01183">
    <property type="entry name" value="Chaperone_SurA"/>
    <property type="match status" value="1"/>
</dbReference>
<evidence type="ECO:0000256" key="2">
    <source>
        <dbReference type="ARBA" id="ARBA00022737"/>
    </source>
</evidence>
<dbReference type="AlphaFoldDB" id="A0A9D1LGN5"/>
<evidence type="ECO:0000313" key="9">
    <source>
        <dbReference type="EMBL" id="HIU38007.1"/>
    </source>
</evidence>
<keyword evidence="5 7" id="KW-0143">Chaperone</keyword>
<dbReference type="PANTHER" id="PTHR47637:SF1">
    <property type="entry name" value="CHAPERONE SURA"/>
    <property type="match status" value="1"/>
</dbReference>
<gene>
    <name evidence="7" type="primary">surA</name>
    <name evidence="9" type="ORF">IAC56_07035</name>
</gene>
<organism evidence="9 10">
    <name type="scientific">Candidatus Aphodousia faecigallinarum</name>
    <dbReference type="NCBI Taxonomy" id="2840677"/>
    <lineage>
        <taxon>Bacteria</taxon>
        <taxon>Pseudomonadati</taxon>
        <taxon>Pseudomonadota</taxon>
        <taxon>Betaproteobacteria</taxon>
        <taxon>Burkholderiales</taxon>
        <taxon>Sutterellaceae</taxon>
        <taxon>Sutterellaceae incertae sedis</taxon>
        <taxon>Candidatus Aphodousia</taxon>
    </lineage>
</organism>
<dbReference type="Gene3D" id="1.10.4030.10">
    <property type="entry name" value="Porin chaperone SurA, peptide-binding domain"/>
    <property type="match status" value="1"/>
</dbReference>
<comment type="catalytic activity">
    <reaction evidence="7">
        <text>[protein]-peptidylproline (omega=180) = [protein]-peptidylproline (omega=0)</text>
        <dbReference type="Rhea" id="RHEA:16237"/>
        <dbReference type="Rhea" id="RHEA-COMP:10747"/>
        <dbReference type="Rhea" id="RHEA-COMP:10748"/>
        <dbReference type="ChEBI" id="CHEBI:83833"/>
        <dbReference type="ChEBI" id="CHEBI:83834"/>
        <dbReference type="EC" id="5.2.1.8"/>
    </reaction>
</comment>
<comment type="domain">
    <text evidence="7">The PPIase activity resides only in the second parvulin domain. The N-terminal region and the C-terminal tail are necessary and sufficient for the chaperone activity of SurA. The PPIase activity is dispensable for SurA to function as a chaperone. The N-terminal region and the C-terminal tail are also required for porin recognition.</text>
</comment>
<feature type="domain" description="PpiC" evidence="8">
    <location>
        <begin position="298"/>
        <end position="397"/>
    </location>
</feature>
<dbReference type="Proteomes" id="UP000824083">
    <property type="component" value="Unassembled WGS sequence"/>
</dbReference>
<dbReference type="Pfam" id="PF13616">
    <property type="entry name" value="Rotamase_3"/>
    <property type="match status" value="1"/>
</dbReference>
<reference evidence="9" key="2">
    <citation type="journal article" date="2021" name="PeerJ">
        <title>Extensive microbial diversity within the chicken gut microbiome revealed by metagenomics and culture.</title>
        <authorList>
            <person name="Gilroy R."/>
            <person name="Ravi A."/>
            <person name="Getino M."/>
            <person name="Pursley I."/>
            <person name="Horton D.L."/>
            <person name="Alikhan N.F."/>
            <person name="Baker D."/>
            <person name="Gharbi K."/>
            <person name="Hall N."/>
            <person name="Watson M."/>
            <person name="Adriaenssens E.M."/>
            <person name="Foster-Nyarko E."/>
            <person name="Jarju S."/>
            <person name="Secka A."/>
            <person name="Antonio M."/>
            <person name="Oren A."/>
            <person name="Chaudhuri R.R."/>
            <person name="La Ragione R."/>
            <person name="Hildebrand F."/>
            <person name="Pallen M.J."/>
        </authorList>
    </citation>
    <scope>NUCLEOTIDE SEQUENCE</scope>
    <source>
        <strain evidence="9">7463</strain>
    </source>
</reference>
<dbReference type="InterPro" id="IPR023058">
    <property type="entry name" value="PPIase_PpiC_CS"/>
</dbReference>
<proteinExistence type="inferred from homology"/>
<evidence type="ECO:0000256" key="6">
    <source>
        <dbReference type="ARBA" id="ARBA00023235"/>
    </source>
</evidence>
<dbReference type="SUPFAM" id="SSF54534">
    <property type="entry name" value="FKBP-like"/>
    <property type="match status" value="2"/>
</dbReference>
<dbReference type="GO" id="GO:0043165">
    <property type="term" value="P:Gram-negative-bacterium-type cell outer membrane assembly"/>
    <property type="evidence" value="ECO:0007669"/>
    <property type="project" value="InterPro"/>
</dbReference>
<evidence type="ECO:0000256" key="1">
    <source>
        <dbReference type="ARBA" id="ARBA00022729"/>
    </source>
</evidence>
<accession>A0A9D1LGN5</accession>
<dbReference type="PROSITE" id="PS01096">
    <property type="entry name" value="PPIC_PPIASE_1"/>
    <property type="match status" value="1"/>
</dbReference>
<keyword evidence="6 7" id="KW-0413">Isomerase</keyword>
<keyword evidence="2 7" id="KW-0677">Repeat</keyword>
<comment type="subcellular location">
    <subcellularLocation>
        <location evidence="7">Periplasm</location>
    </subcellularLocation>
    <text evidence="7">Is capable of associating with the outer membrane.</text>
</comment>
<dbReference type="GO" id="GO:0051082">
    <property type="term" value="F:unfolded protein binding"/>
    <property type="evidence" value="ECO:0007669"/>
    <property type="project" value="UniProtKB-UniRule"/>
</dbReference>
<keyword evidence="4 7" id="KW-0697">Rotamase</keyword>
<keyword evidence="3 7" id="KW-0574">Periplasm</keyword>
<sequence precursor="true">MNKMKYLALLAAFSASVCTAQTTATQAQTSSAQVLNAVVAVVNNDVITTEELADRAHSAALNLRRQKIQLPPMPQLRAQVLEQLILERAISQRARETGIRVDDGVVNATIEQIAAQNKISIAELRRRLSLDGVPFTQFREEIRSQIVAQRLREREVDEQIKIPESEIDAFLADQAGYNINDTIEYNVSHIWIPAHEGMSTEELNNARSTANDILERARDGEDFGQLAASYSKANDALDGGNLGWRTLSQMPTAMAAAVRDARQNASKIAMNVSSDGFYIVKVNDRRDGVQTKLAGGPVTQTHARHILMAVTPVTDEATVLNRLSDIRKRLTVDKEDFATLARLHSVDGSATRGGDLGWLHPGDTVPAFEEAMNKLQPGEISQPIKTQYGYHIIQVIDRRQEAMDAERMRYMARQILRQRKLAEATVNWQRELRDRAYVEIRREEL</sequence>
<dbReference type="GO" id="GO:0042277">
    <property type="term" value="F:peptide binding"/>
    <property type="evidence" value="ECO:0007669"/>
    <property type="project" value="InterPro"/>
</dbReference>